<sequence length="125" mass="13209">MVLGWLLLLVAALPQGTTGVKECIFCELTDSSNCPGTHMHCGDDEDCFMGQGTSPGLSPIINKGCVRSTSCGREEPVTYQGVTYSLISTCCYGHLCNKGPIPAGSWMAGATSSLALDMLLLLLLY</sequence>
<gene>
    <name evidence="13" type="primary">SPACA4</name>
</gene>
<evidence type="ECO:0000256" key="9">
    <source>
        <dbReference type="ARBA" id="ARBA00029446"/>
    </source>
</evidence>
<dbReference type="GO" id="GO:0035036">
    <property type="term" value="P:sperm-egg recognition"/>
    <property type="evidence" value="ECO:0007669"/>
    <property type="project" value="TreeGrafter"/>
</dbReference>
<evidence type="ECO:0000313" key="13">
    <source>
        <dbReference type="RefSeq" id="XP_019513660.1"/>
    </source>
</evidence>
<evidence type="ECO:0000256" key="10">
    <source>
        <dbReference type="SAM" id="SignalP"/>
    </source>
</evidence>
<keyword evidence="2" id="KW-1003">Cell membrane</keyword>
<evidence type="ECO:0000256" key="6">
    <source>
        <dbReference type="ARBA" id="ARBA00023157"/>
    </source>
</evidence>
<dbReference type="GeneID" id="109390968"/>
<dbReference type="PANTHER" id="PTHR47613">
    <property type="entry name" value="SPERM ACROSOME MEMBRANE-ASSOCIATED PROTEIN 4"/>
    <property type="match status" value="1"/>
</dbReference>
<dbReference type="GO" id="GO:0005886">
    <property type="term" value="C:plasma membrane"/>
    <property type="evidence" value="ECO:0007669"/>
    <property type="project" value="UniProtKB-SubCell"/>
</dbReference>
<keyword evidence="12" id="KW-1185">Reference proteome</keyword>
<dbReference type="CTD" id="171169"/>
<keyword evidence="3" id="KW-0336">GPI-anchor</keyword>
<dbReference type="CDD" id="cd23574">
    <property type="entry name" value="TFP_LU_ECD_SPACA4"/>
    <property type="match status" value="1"/>
</dbReference>
<dbReference type="RefSeq" id="XP_019513660.1">
    <property type="nucleotide sequence ID" value="XM_019658115.1"/>
</dbReference>
<evidence type="ECO:0000256" key="5">
    <source>
        <dbReference type="ARBA" id="ARBA00023136"/>
    </source>
</evidence>
<dbReference type="Gene3D" id="2.10.60.10">
    <property type="entry name" value="CD59"/>
    <property type="match status" value="1"/>
</dbReference>
<reference evidence="13" key="1">
    <citation type="submission" date="2025-08" db="UniProtKB">
        <authorList>
            <consortium name="RefSeq"/>
        </authorList>
    </citation>
    <scope>IDENTIFICATION</scope>
    <source>
        <tissue evidence="13">Muscle</tissue>
    </source>
</reference>
<dbReference type="SUPFAM" id="SSF57302">
    <property type="entry name" value="Snake toxin-like"/>
    <property type="match status" value="1"/>
</dbReference>
<feature type="domain" description="UPAR/Ly6" evidence="11">
    <location>
        <begin position="22"/>
        <end position="98"/>
    </location>
</feature>
<comment type="subcellular location">
    <subcellularLocation>
        <location evidence="1">Cell membrane</location>
        <topology evidence="1">Lipid-anchor</topology>
        <topology evidence="1">GPI-anchor</topology>
    </subcellularLocation>
</comment>
<dbReference type="AlphaFoldDB" id="A0A8B7SNR3"/>
<evidence type="ECO:0000313" key="12">
    <source>
        <dbReference type="Proteomes" id="UP000694851"/>
    </source>
</evidence>
<organism evidence="12 13">
    <name type="scientific">Hipposideros armiger</name>
    <name type="common">Great Himalayan leaf-nosed bat</name>
    <dbReference type="NCBI Taxonomy" id="186990"/>
    <lineage>
        <taxon>Eukaryota</taxon>
        <taxon>Metazoa</taxon>
        <taxon>Chordata</taxon>
        <taxon>Craniata</taxon>
        <taxon>Vertebrata</taxon>
        <taxon>Euteleostomi</taxon>
        <taxon>Mammalia</taxon>
        <taxon>Eutheria</taxon>
        <taxon>Laurasiatheria</taxon>
        <taxon>Chiroptera</taxon>
        <taxon>Yinpterochiroptera</taxon>
        <taxon>Rhinolophoidea</taxon>
        <taxon>Hipposideridae</taxon>
        <taxon>Hipposideros</taxon>
    </lineage>
</organism>
<feature type="signal peptide" evidence="10">
    <location>
        <begin position="1"/>
        <end position="19"/>
    </location>
</feature>
<evidence type="ECO:0000256" key="2">
    <source>
        <dbReference type="ARBA" id="ARBA00022475"/>
    </source>
</evidence>
<accession>A0A8B7SNR3</accession>
<keyword evidence="5" id="KW-0472">Membrane</keyword>
<evidence type="ECO:0000259" key="11">
    <source>
        <dbReference type="Pfam" id="PF00021"/>
    </source>
</evidence>
<evidence type="ECO:0000256" key="7">
    <source>
        <dbReference type="ARBA" id="ARBA00023180"/>
    </source>
</evidence>
<keyword evidence="4 10" id="KW-0732">Signal</keyword>
<keyword evidence="7" id="KW-0325">Glycoprotein</keyword>
<dbReference type="Proteomes" id="UP000694851">
    <property type="component" value="Unplaced"/>
</dbReference>
<dbReference type="InterPro" id="IPR045860">
    <property type="entry name" value="Snake_toxin-like_sf"/>
</dbReference>
<dbReference type="GO" id="GO:0098552">
    <property type="term" value="C:side of membrane"/>
    <property type="evidence" value="ECO:0007669"/>
    <property type="project" value="UniProtKB-KW"/>
</dbReference>
<dbReference type="OrthoDB" id="5962859at2759"/>
<protein>
    <submittedName>
        <fullName evidence="13">Sperm acrosome membrane-associated protein 4</fullName>
    </submittedName>
</protein>
<dbReference type="InterPro" id="IPR046354">
    <property type="entry name" value="SPACA4/Bouncer"/>
</dbReference>
<keyword evidence="8" id="KW-0449">Lipoprotein</keyword>
<dbReference type="KEGG" id="hai:109390968"/>
<evidence type="ECO:0000256" key="4">
    <source>
        <dbReference type="ARBA" id="ARBA00022729"/>
    </source>
</evidence>
<evidence type="ECO:0000256" key="3">
    <source>
        <dbReference type="ARBA" id="ARBA00022622"/>
    </source>
</evidence>
<comment type="similarity">
    <text evidence="9">Belongs to the SPACA4/bouncer family.</text>
</comment>
<evidence type="ECO:0000256" key="8">
    <source>
        <dbReference type="ARBA" id="ARBA00023288"/>
    </source>
</evidence>
<dbReference type="Pfam" id="PF00021">
    <property type="entry name" value="UPAR_LY6"/>
    <property type="match status" value="1"/>
</dbReference>
<proteinExistence type="inferred from homology"/>
<feature type="chain" id="PRO_5034234921" evidence="10">
    <location>
        <begin position="20"/>
        <end position="125"/>
    </location>
</feature>
<evidence type="ECO:0000256" key="1">
    <source>
        <dbReference type="ARBA" id="ARBA00004609"/>
    </source>
</evidence>
<dbReference type="InterPro" id="IPR016054">
    <property type="entry name" value="LY6_UPA_recep-like"/>
</dbReference>
<name>A0A8B7SNR3_HIPAR</name>
<keyword evidence="6" id="KW-1015">Disulfide bond</keyword>
<dbReference type="PANTHER" id="PTHR47613:SF1">
    <property type="entry name" value="SPERM ACROSOME MEMBRANE-ASSOCIATED PROTEIN 4"/>
    <property type="match status" value="1"/>
</dbReference>